<organism evidence="1 2">
    <name type="scientific">Trifolium medium</name>
    <dbReference type="NCBI Taxonomy" id="97028"/>
    <lineage>
        <taxon>Eukaryota</taxon>
        <taxon>Viridiplantae</taxon>
        <taxon>Streptophyta</taxon>
        <taxon>Embryophyta</taxon>
        <taxon>Tracheophyta</taxon>
        <taxon>Spermatophyta</taxon>
        <taxon>Magnoliopsida</taxon>
        <taxon>eudicotyledons</taxon>
        <taxon>Gunneridae</taxon>
        <taxon>Pentapetalae</taxon>
        <taxon>rosids</taxon>
        <taxon>fabids</taxon>
        <taxon>Fabales</taxon>
        <taxon>Fabaceae</taxon>
        <taxon>Papilionoideae</taxon>
        <taxon>50 kb inversion clade</taxon>
        <taxon>NPAAA clade</taxon>
        <taxon>Hologalegina</taxon>
        <taxon>IRL clade</taxon>
        <taxon>Trifolieae</taxon>
        <taxon>Trifolium</taxon>
    </lineage>
</organism>
<name>A0A392UEU1_9FABA</name>
<dbReference type="Proteomes" id="UP000265520">
    <property type="component" value="Unassembled WGS sequence"/>
</dbReference>
<evidence type="ECO:0000313" key="2">
    <source>
        <dbReference type="Proteomes" id="UP000265520"/>
    </source>
</evidence>
<feature type="non-terminal residue" evidence="1">
    <location>
        <position position="1"/>
    </location>
</feature>
<dbReference type="EMBL" id="LXQA010806968">
    <property type="protein sequence ID" value="MCI71932.1"/>
    <property type="molecule type" value="Genomic_DNA"/>
</dbReference>
<proteinExistence type="predicted"/>
<dbReference type="AlphaFoldDB" id="A0A392UEU1"/>
<sequence length="49" mass="5339">STKVNPKNTALRAAQILLRAVQLTEKHRANNNSIARGAAQAMRGAEIRK</sequence>
<accession>A0A392UEU1</accession>
<keyword evidence="2" id="KW-1185">Reference proteome</keyword>
<reference evidence="1 2" key="1">
    <citation type="journal article" date="2018" name="Front. Plant Sci.">
        <title>Red Clover (Trifolium pratense) and Zigzag Clover (T. medium) - A Picture of Genomic Similarities and Differences.</title>
        <authorList>
            <person name="Dluhosova J."/>
            <person name="Istvanek J."/>
            <person name="Nedelnik J."/>
            <person name="Repkova J."/>
        </authorList>
    </citation>
    <scope>NUCLEOTIDE SEQUENCE [LARGE SCALE GENOMIC DNA]</scope>
    <source>
        <strain evidence="2">cv. 10/8</strain>
        <tissue evidence="1">Leaf</tissue>
    </source>
</reference>
<protein>
    <submittedName>
        <fullName evidence="1">Uncharacterized protein</fullName>
    </submittedName>
</protein>
<evidence type="ECO:0000313" key="1">
    <source>
        <dbReference type="EMBL" id="MCI71932.1"/>
    </source>
</evidence>
<comment type="caution">
    <text evidence="1">The sequence shown here is derived from an EMBL/GenBank/DDBJ whole genome shotgun (WGS) entry which is preliminary data.</text>
</comment>